<dbReference type="PRINTS" id="PR00090">
    <property type="entry name" value="RNGDIOXGNASE"/>
</dbReference>
<dbReference type="GO" id="GO:0016491">
    <property type="term" value="F:oxidoreductase activity"/>
    <property type="evidence" value="ECO:0007669"/>
    <property type="project" value="UniProtKB-KW"/>
</dbReference>
<dbReference type="PROSITE" id="PS51296">
    <property type="entry name" value="RIESKE"/>
    <property type="match status" value="1"/>
</dbReference>
<evidence type="ECO:0000256" key="1">
    <source>
        <dbReference type="ARBA" id="ARBA00008751"/>
    </source>
</evidence>
<dbReference type="RefSeq" id="WP_273229541.1">
    <property type="nucleotide sequence ID" value="NZ_QFOH01000004.1"/>
</dbReference>
<reference evidence="8 9" key="1">
    <citation type="submission" date="2017-08" db="EMBL/GenBank/DDBJ databases">
        <title>Infants hospitalized years apart are colonized by the same room-sourced microbial strains.</title>
        <authorList>
            <person name="Brooks B."/>
            <person name="Olm M.R."/>
            <person name="Firek B.A."/>
            <person name="Baker R."/>
            <person name="Thomas B.C."/>
            <person name="Morowitz M.J."/>
            <person name="Banfield J.F."/>
        </authorList>
    </citation>
    <scope>NUCLEOTIDE SEQUENCE [LARGE SCALE GENOMIC DNA]</scope>
    <source>
        <strain evidence="8">S2_009_000_R2_77</strain>
    </source>
</reference>
<keyword evidence="3" id="KW-0479">Metal-binding</keyword>
<dbReference type="SUPFAM" id="SSF55961">
    <property type="entry name" value="Bet v1-like"/>
    <property type="match status" value="1"/>
</dbReference>
<organism evidence="8 9">
    <name type="scientific">Pseudomonas kuykendallii</name>
    <dbReference type="NCBI Taxonomy" id="1007099"/>
    <lineage>
        <taxon>Bacteria</taxon>
        <taxon>Pseudomonadati</taxon>
        <taxon>Pseudomonadota</taxon>
        <taxon>Gammaproteobacteria</taxon>
        <taxon>Pseudomonadales</taxon>
        <taxon>Pseudomonadaceae</taxon>
        <taxon>Pseudomonas</taxon>
    </lineage>
</organism>
<dbReference type="Pfam" id="PF00355">
    <property type="entry name" value="Rieske"/>
    <property type="match status" value="1"/>
</dbReference>
<dbReference type="PANTHER" id="PTHR43756:SF1">
    <property type="entry name" value="3-PHENYLPROPIONATE_CINNAMIC ACID DIOXYGENASE SUBUNIT ALPHA"/>
    <property type="match status" value="1"/>
</dbReference>
<evidence type="ECO:0000259" key="7">
    <source>
        <dbReference type="PROSITE" id="PS51296"/>
    </source>
</evidence>
<evidence type="ECO:0000256" key="5">
    <source>
        <dbReference type="ARBA" id="ARBA00023004"/>
    </source>
</evidence>
<accession>A0A2W5F861</accession>
<gene>
    <name evidence="8" type="ORF">DI599_04390</name>
</gene>
<sequence>MKNSENPLPVTWPEEGVRRIPYAVYSEPEVFEYEQKAIFRGPIWHFLGLEVQIPEAGCYVTAQVGETPVIVVRNDEGEVQAMVNRCSHKGTPLVYTPQGKTKRFMCIYHNWCFNLNGKMTAAAFERGVRGKGGMADTFKKEDNGLQRLRVHVQNGLIFGTFSDETPPFEEYVGPELIANMQRVCGKPLRVLGTYSQKLPSNWKLYIENVKDPYHASILHAFNGVMKQDRLTMEGGITMGTNGWSHISWSKMKFETGGEVYEEAEMRSAEISAYGFGLRDKSMTDVWDDFGDSVSMTIHTVFPNFVLQQLRNCLAVRTIVPVGTHESELRWIAFGYQDDDERKLNGRLKQSNMMGPAGLIAMEDGMIGGLVQQGIAGSLDKAAVIEMGGHGIEPIPGSRVSEGSVRGFWTGYRALMGL</sequence>
<proteinExistence type="inferred from homology"/>
<keyword evidence="6" id="KW-0411">Iron-sulfur</keyword>
<feature type="domain" description="Rieske" evidence="7">
    <location>
        <begin position="44"/>
        <end position="159"/>
    </location>
</feature>
<keyword evidence="4" id="KW-0560">Oxidoreductase</keyword>
<comment type="caution">
    <text evidence="8">The sequence shown here is derived from an EMBL/GenBank/DDBJ whole genome shotgun (WGS) entry which is preliminary data.</text>
</comment>
<dbReference type="InterPro" id="IPR001663">
    <property type="entry name" value="Rng_hydr_dOase-A"/>
</dbReference>
<evidence type="ECO:0000256" key="6">
    <source>
        <dbReference type="ARBA" id="ARBA00023014"/>
    </source>
</evidence>
<evidence type="ECO:0000256" key="4">
    <source>
        <dbReference type="ARBA" id="ARBA00023002"/>
    </source>
</evidence>
<dbReference type="Pfam" id="PF00848">
    <property type="entry name" value="Ring_hydroxyl_A"/>
    <property type="match status" value="1"/>
</dbReference>
<dbReference type="InterPro" id="IPR017941">
    <property type="entry name" value="Rieske_2Fe-2S"/>
</dbReference>
<evidence type="ECO:0000313" key="8">
    <source>
        <dbReference type="EMBL" id="PZP25859.1"/>
    </source>
</evidence>
<evidence type="ECO:0000256" key="2">
    <source>
        <dbReference type="ARBA" id="ARBA00022714"/>
    </source>
</evidence>
<keyword evidence="5" id="KW-0408">Iron</keyword>
<dbReference type="GO" id="GO:0005506">
    <property type="term" value="F:iron ion binding"/>
    <property type="evidence" value="ECO:0007669"/>
    <property type="project" value="InterPro"/>
</dbReference>
<name>A0A2W5F861_9PSED</name>
<dbReference type="PANTHER" id="PTHR43756">
    <property type="entry name" value="CHOLINE MONOOXYGENASE, CHLOROPLASTIC"/>
    <property type="match status" value="1"/>
</dbReference>
<evidence type="ECO:0000256" key="3">
    <source>
        <dbReference type="ARBA" id="ARBA00022723"/>
    </source>
</evidence>
<dbReference type="EMBL" id="QFOH01000004">
    <property type="protein sequence ID" value="PZP25859.1"/>
    <property type="molecule type" value="Genomic_DNA"/>
</dbReference>
<dbReference type="AlphaFoldDB" id="A0A2W5F861"/>
<dbReference type="InterPro" id="IPR015879">
    <property type="entry name" value="Ring_hydroxy_dOase_asu_C_dom"/>
</dbReference>
<dbReference type="SUPFAM" id="SSF50022">
    <property type="entry name" value="ISP domain"/>
    <property type="match status" value="1"/>
</dbReference>
<dbReference type="InterPro" id="IPR036922">
    <property type="entry name" value="Rieske_2Fe-2S_sf"/>
</dbReference>
<comment type="similarity">
    <text evidence="1">Belongs to the bacterial ring-hydroxylating dioxygenase alpha subunit family.</text>
</comment>
<evidence type="ECO:0000313" key="9">
    <source>
        <dbReference type="Proteomes" id="UP000249198"/>
    </source>
</evidence>
<protein>
    <submittedName>
        <fullName evidence="8">Rieske (2Fe-2S) protein</fullName>
    </submittedName>
</protein>
<dbReference type="GO" id="GO:0051537">
    <property type="term" value="F:2 iron, 2 sulfur cluster binding"/>
    <property type="evidence" value="ECO:0007669"/>
    <property type="project" value="UniProtKB-KW"/>
</dbReference>
<dbReference type="Proteomes" id="UP000249198">
    <property type="component" value="Unassembled WGS sequence"/>
</dbReference>
<dbReference type="Gene3D" id="2.102.10.10">
    <property type="entry name" value="Rieske [2Fe-2S] iron-sulphur domain"/>
    <property type="match status" value="1"/>
</dbReference>
<keyword evidence="2" id="KW-0001">2Fe-2S</keyword>
<dbReference type="Gene3D" id="3.90.380.10">
    <property type="entry name" value="Naphthalene 1,2-dioxygenase Alpha Subunit, Chain A, domain 1"/>
    <property type="match status" value="1"/>
</dbReference>